<feature type="transmembrane region" description="Helical" evidence="5">
    <location>
        <begin position="255"/>
        <end position="278"/>
    </location>
</feature>
<evidence type="ECO:0000256" key="4">
    <source>
        <dbReference type="ARBA" id="ARBA00023136"/>
    </source>
</evidence>
<accession>Q027J5</accession>
<dbReference type="AlphaFoldDB" id="Q027J5"/>
<dbReference type="GO" id="GO:0016020">
    <property type="term" value="C:membrane"/>
    <property type="evidence" value="ECO:0007669"/>
    <property type="project" value="UniProtKB-SubCell"/>
</dbReference>
<dbReference type="Pfam" id="PF13520">
    <property type="entry name" value="AA_permease_2"/>
    <property type="match status" value="1"/>
</dbReference>
<dbReference type="EMBL" id="CP000473">
    <property type="protein sequence ID" value="ABJ82812.1"/>
    <property type="molecule type" value="Genomic_DNA"/>
</dbReference>
<dbReference type="GO" id="GO:0015179">
    <property type="term" value="F:L-amino acid transmembrane transporter activity"/>
    <property type="evidence" value="ECO:0007669"/>
    <property type="project" value="TreeGrafter"/>
</dbReference>
<dbReference type="eggNOG" id="COG0531">
    <property type="taxonomic scope" value="Bacteria"/>
</dbReference>
<evidence type="ECO:0000313" key="6">
    <source>
        <dbReference type="EMBL" id="ABJ82812.1"/>
    </source>
</evidence>
<reference evidence="6" key="1">
    <citation type="submission" date="2006-10" db="EMBL/GenBank/DDBJ databases">
        <title>Complete sequence of Solibacter usitatus Ellin6076.</title>
        <authorList>
            <consortium name="US DOE Joint Genome Institute"/>
            <person name="Copeland A."/>
            <person name="Lucas S."/>
            <person name="Lapidus A."/>
            <person name="Barry K."/>
            <person name="Detter J.C."/>
            <person name="Glavina del Rio T."/>
            <person name="Hammon N."/>
            <person name="Israni S."/>
            <person name="Dalin E."/>
            <person name="Tice H."/>
            <person name="Pitluck S."/>
            <person name="Thompson L.S."/>
            <person name="Brettin T."/>
            <person name="Bruce D."/>
            <person name="Han C."/>
            <person name="Tapia R."/>
            <person name="Gilna P."/>
            <person name="Schmutz J."/>
            <person name="Larimer F."/>
            <person name="Land M."/>
            <person name="Hauser L."/>
            <person name="Kyrpides N."/>
            <person name="Mikhailova N."/>
            <person name="Janssen P.H."/>
            <person name="Kuske C.R."/>
            <person name="Richardson P."/>
        </authorList>
    </citation>
    <scope>NUCLEOTIDE SEQUENCE</scope>
    <source>
        <strain evidence="6">Ellin6076</strain>
    </source>
</reference>
<feature type="transmembrane region" description="Helical" evidence="5">
    <location>
        <begin position="409"/>
        <end position="434"/>
    </location>
</feature>
<dbReference type="PANTHER" id="PTHR11785:SF512">
    <property type="entry name" value="SOBREMESA, ISOFORM B"/>
    <property type="match status" value="1"/>
</dbReference>
<dbReference type="HOGENOM" id="CLU_007946_3_4_0"/>
<dbReference type="InterPro" id="IPR002293">
    <property type="entry name" value="AA/rel_permease1"/>
</dbReference>
<feature type="transmembrane region" description="Helical" evidence="5">
    <location>
        <begin position="440"/>
        <end position="458"/>
    </location>
</feature>
<feature type="transmembrane region" description="Helical" evidence="5">
    <location>
        <begin position="95"/>
        <end position="119"/>
    </location>
</feature>
<gene>
    <name evidence="6" type="ordered locus">Acid_1822</name>
</gene>
<evidence type="ECO:0000256" key="1">
    <source>
        <dbReference type="ARBA" id="ARBA00004141"/>
    </source>
</evidence>
<evidence type="ECO:0000256" key="2">
    <source>
        <dbReference type="ARBA" id="ARBA00022692"/>
    </source>
</evidence>
<dbReference type="PANTHER" id="PTHR11785">
    <property type="entry name" value="AMINO ACID TRANSPORTER"/>
    <property type="match status" value="1"/>
</dbReference>
<name>Q027J5_SOLUE</name>
<protein>
    <submittedName>
        <fullName evidence="6">Amino acid permease-associated region</fullName>
    </submittedName>
</protein>
<feature type="transmembrane region" description="Helical" evidence="5">
    <location>
        <begin position="126"/>
        <end position="146"/>
    </location>
</feature>
<feature type="transmembrane region" description="Helical" evidence="5">
    <location>
        <begin position="298"/>
        <end position="331"/>
    </location>
</feature>
<evidence type="ECO:0000256" key="3">
    <source>
        <dbReference type="ARBA" id="ARBA00022989"/>
    </source>
</evidence>
<keyword evidence="3 5" id="KW-1133">Transmembrane helix</keyword>
<dbReference type="STRING" id="234267.Acid_1822"/>
<proteinExistence type="predicted"/>
<feature type="transmembrane region" description="Helical" evidence="5">
    <location>
        <begin position="51"/>
        <end position="70"/>
    </location>
</feature>
<keyword evidence="4 5" id="KW-0472">Membrane</keyword>
<dbReference type="Gene3D" id="1.20.1740.10">
    <property type="entry name" value="Amino acid/polyamine transporter I"/>
    <property type="match status" value="1"/>
</dbReference>
<dbReference type="InParanoid" id="Q027J5"/>
<feature type="transmembrane region" description="Helical" evidence="5">
    <location>
        <begin position="183"/>
        <end position="201"/>
    </location>
</feature>
<sequence>MPSPKSQDSRPGLLRQIGFFSATALVISNMVGTGIFATTGFMAGDLGSARLILACWTVGALFALAGALSYSELGINFPSSGGEYVYLTHAFGPEWGFMTGWVSFFAGFSAPIAAAALAFSDYLGYFFPLLKQANASIVIGTGTLSLRLGRGQMVASALIAAFTILNCLGVGRTAKVQNVLTSTKLIVIAGFVILGFAAGTGDWRHFSEHAVRTSTVSLPTQFMISLLWVMVGYSGWNAATYVAEEVRRPERTLPAAIAVGSLIVAVLYLGLNLVFIYATPLEQMKGVIAVGTLSASNLFGPGVAGVFSALMAVSIVSTVNAMVTIGPRVYYAMAKNRAFFSAAARVDPRWHTPVYAILSQGLCAMLMTLTPFPQLVVYIGFSLTLFTVLSVASIFIFRRRRRDWQRLRALEFAWPLIPASYILVGTCMMAYGVIWQPRASLTALATVGAGALVYRFGVHVPKVR</sequence>
<feature type="transmembrane region" description="Helical" evidence="5">
    <location>
        <begin position="152"/>
        <end position="171"/>
    </location>
</feature>
<feature type="transmembrane region" description="Helical" evidence="5">
    <location>
        <begin position="20"/>
        <end position="44"/>
    </location>
</feature>
<comment type="subcellular location">
    <subcellularLocation>
        <location evidence="1">Membrane</location>
        <topology evidence="1">Multi-pass membrane protein</topology>
    </subcellularLocation>
</comment>
<dbReference type="InterPro" id="IPR050598">
    <property type="entry name" value="AminoAcid_Transporter"/>
</dbReference>
<evidence type="ECO:0000256" key="5">
    <source>
        <dbReference type="SAM" id="Phobius"/>
    </source>
</evidence>
<organism evidence="6">
    <name type="scientific">Solibacter usitatus (strain Ellin6076)</name>
    <dbReference type="NCBI Taxonomy" id="234267"/>
    <lineage>
        <taxon>Bacteria</taxon>
        <taxon>Pseudomonadati</taxon>
        <taxon>Acidobacteriota</taxon>
        <taxon>Terriglobia</taxon>
        <taxon>Bryobacterales</taxon>
        <taxon>Solibacteraceae</taxon>
        <taxon>Candidatus Solibacter</taxon>
    </lineage>
</organism>
<feature type="transmembrane region" description="Helical" evidence="5">
    <location>
        <begin position="221"/>
        <end position="243"/>
    </location>
</feature>
<feature type="transmembrane region" description="Helical" evidence="5">
    <location>
        <begin position="375"/>
        <end position="397"/>
    </location>
</feature>
<dbReference type="KEGG" id="sus:Acid_1822"/>
<dbReference type="OrthoDB" id="127638at2"/>
<feature type="transmembrane region" description="Helical" evidence="5">
    <location>
        <begin position="352"/>
        <end position="369"/>
    </location>
</feature>
<dbReference type="PIRSF" id="PIRSF006060">
    <property type="entry name" value="AA_transporter"/>
    <property type="match status" value="1"/>
</dbReference>
<keyword evidence="2 5" id="KW-0812">Transmembrane</keyword>